<dbReference type="PANTHER" id="PTHR45712:SF29">
    <property type="entry name" value="INSULIN-LIKE GROWTH FACTOR-BINDING PROTEIN ACID LABILE SUBUNIT"/>
    <property type="match status" value="1"/>
</dbReference>
<name>A0A816TT14_9BILA</name>
<dbReference type="Proteomes" id="UP000663855">
    <property type="component" value="Unassembled WGS sequence"/>
</dbReference>
<dbReference type="SUPFAM" id="SSF52047">
    <property type="entry name" value="RNI-like"/>
    <property type="match status" value="1"/>
</dbReference>
<dbReference type="Proteomes" id="UP000663834">
    <property type="component" value="Unassembled WGS sequence"/>
</dbReference>
<dbReference type="OrthoDB" id="72369at2759"/>
<dbReference type="PROSITE" id="PS51450">
    <property type="entry name" value="LRR"/>
    <property type="match status" value="2"/>
</dbReference>
<dbReference type="EMBL" id="CAJNRF010013971">
    <property type="protein sequence ID" value="CAF2153379.1"/>
    <property type="molecule type" value="Genomic_DNA"/>
</dbReference>
<dbReference type="InterPro" id="IPR001611">
    <property type="entry name" value="Leu-rich_rpt"/>
</dbReference>
<dbReference type="EMBL" id="CAJOBG010000785">
    <property type="protein sequence ID" value="CAF3857817.1"/>
    <property type="molecule type" value="Genomic_DNA"/>
</dbReference>
<keyword evidence="2" id="KW-0677">Repeat</keyword>
<gene>
    <name evidence="5" type="ORF">CJN711_LOCUS1042</name>
    <name evidence="6" type="ORF">KQP761_LOCUS1984</name>
    <name evidence="7" type="ORF">MBJ925_LOCUS21962</name>
    <name evidence="9" type="ORF">OVN521_LOCUS7210</name>
    <name evidence="8" type="ORF">WKI299_LOCUS30771</name>
</gene>
<keyword evidence="3" id="KW-0472">Membrane</keyword>
<dbReference type="SMART" id="SM00369">
    <property type="entry name" value="LRR_TYP"/>
    <property type="match status" value="5"/>
</dbReference>
<feature type="transmembrane region" description="Helical" evidence="3">
    <location>
        <begin position="668"/>
        <end position="689"/>
    </location>
</feature>
<dbReference type="InterPro" id="IPR050333">
    <property type="entry name" value="SLRP"/>
</dbReference>
<accession>A0A816TT14</accession>
<evidence type="ECO:0000313" key="5">
    <source>
        <dbReference type="EMBL" id="CAF0974583.1"/>
    </source>
</evidence>
<reference evidence="7" key="1">
    <citation type="submission" date="2021-02" db="EMBL/GenBank/DDBJ databases">
        <authorList>
            <person name="Nowell W R."/>
        </authorList>
    </citation>
    <scope>NUCLEOTIDE SEQUENCE</scope>
</reference>
<dbReference type="PANTHER" id="PTHR45712">
    <property type="entry name" value="AGAP008170-PA"/>
    <property type="match status" value="1"/>
</dbReference>
<dbReference type="InterPro" id="IPR032675">
    <property type="entry name" value="LRR_dom_sf"/>
</dbReference>
<evidence type="ECO:0000313" key="7">
    <source>
        <dbReference type="EMBL" id="CAF2099228.1"/>
    </source>
</evidence>
<evidence type="ECO:0000256" key="4">
    <source>
        <dbReference type="SAM" id="SignalP"/>
    </source>
</evidence>
<evidence type="ECO:0000313" key="8">
    <source>
        <dbReference type="EMBL" id="CAF2153379.1"/>
    </source>
</evidence>
<evidence type="ECO:0000256" key="1">
    <source>
        <dbReference type="ARBA" id="ARBA00022614"/>
    </source>
</evidence>
<organism evidence="7 10">
    <name type="scientific">Rotaria magnacalcarata</name>
    <dbReference type="NCBI Taxonomy" id="392030"/>
    <lineage>
        <taxon>Eukaryota</taxon>
        <taxon>Metazoa</taxon>
        <taxon>Spiralia</taxon>
        <taxon>Gnathifera</taxon>
        <taxon>Rotifera</taxon>
        <taxon>Eurotatoria</taxon>
        <taxon>Bdelloidea</taxon>
        <taxon>Philodinida</taxon>
        <taxon>Philodinidae</taxon>
        <taxon>Rotaria</taxon>
    </lineage>
</organism>
<sequence>MFINSIYILLFSLTIIYSYPCPPECICKPTDTKDVDFIRMSYVITCSNAALKNEQLIHEAQEWSINEDKPYDLDDDGSTPNYVIAIDLSNSLSLKKFTNKTIQLTNFSYTIRGLSLANQGKKFTLGSNSFYSPIYENLRILNLSSCCKQIPDQCQQIFRPLKELRLLDLSGSDMYKTCLSTPDTISSKLHDLILRNNIYDTNTFSHSSNLFNGVRSITGTLDLQNSRFKFSTKANGNCLFDLFQQITTLDLSSIKSESESNNNENLLAHLLQCKTKSNDSMHGSQLLNLYLRHLNIETLPEWLTDKRLPLLNRLDLSNNNIFYIDINTFKNLQHLSLAYNPIELFNITWGDNKFYESINLCSTIRNRTFNLSTRLKNLFRLTKNVDYSENEGDLPVNITRIPLGVDFNTLDFSLNVSRTNLYSFVVDFYDIHRLDISFNHLTELNLDKQMKLNYIDCSHQNLSKLILNKQLLELEELRCSNNSLKTVENLAFMEYKKLKLVDLSYNEIDSLKNLFLYLASRFLHTINLKSNLIQIVPSYTFDNKLISLYEINLSYNRIHTIKTDAFESPNLQILDLTGNPLKTIEPNAIFTASLRLFYVHDDSQKMANQFANSKSLDHFLLLHKKWYKQNGTFMKNNPIGFRESSPLDKNKEESGLINKGTKHFLKSYILYGTLGVVLLCILFGGIYYYRKHQIIYFPRFQHYKIIDRQQLVQNASEMDINRGEDDEIVMNLEEPPFNLRDQAPKNV</sequence>
<dbReference type="Proteomes" id="UP000663866">
    <property type="component" value="Unassembled WGS sequence"/>
</dbReference>
<dbReference type="EMBL" id="CAJNOW010000127">
    <property type="protein sequence ID" value="CAF1244901.1"/>
    <property type="molecule type" value="Genomic_DNA"/>
</dbReference>
<evidence type="ECO:0000256" key="2">
    <source>
        <dbReference type="ARBA" id="ARBA00022737"/>
    </source>
</evidence>
<dbReference type="GO" id="GO:0005615">
    <property type="term" value="C:extracellular space"/>
    <property type="evidence" value="ECO:0007669"/>
    <property type="project" value="TreeGrafter"/>
</dbReference>
<proteinExistence type="predicted"/>
<dbReference type="Gene3D" id="3.80.10.10">
    <property type="entry name" value="Ribonuclease Inhibitor"/>
    <property type="match status" value="3"/>
</dbReference>
<feature type="signal peptide" evidence="4">
    <location>
        <begin position="1"/>
        <end position="18"/>
    </location>
</feature>
<evidence type="ECO:0000313" key="9">
    <source>
        <dbReference type="EMBL" id="CAF3857817.1"/>
    </source>
</evidence>
<evidence type="ECO:0000313" key="6">
    <source>
        <dbReference type="EMBL" id="CAF1244901.1"/>
    </source>
</evidence>
<evidence type="ECO:0000313" key="11">
    <source>
        <dbReference type="Proteomes" id="UP000663866"/>
    </source>
</evidence>
<dbReference type="AlphaFoldDB" id="A0A816TT14"/>
<dbReference type="EMBL" id="CAJNOV010000072">
    <property type="protein sequence ID" value="CAF0974583.1"/>
    <property type="molecule type" value="Genomic_DNA"/>
</dbReference>
<comment type="caution">
    <text evidence="7">The sequence shown here is derived from an EMBL/GenBank/DDBJ whole genome shotgun (WGS) entry which is preliminary data.</text>
</comment>
<keyword evidence="3" id="KW-1133">Transmembrane helix</keyword>
<feature type="chain" id="PRO_5036230685" evidence="4">
    <location>
        <begin position="19"/>
        <end position="747"/>
    </location>
</feature>
<dbReference type="Pfam" id="PF13855">
    <property type="entry name" value="LRR_8"/>
    <property type="match status" value="1"/>
</dbReference>
<dbReference type="Proteomes" id="UP000663824">
    <property type="component" value="Unassembled WGS sequence"/>
</dbReference>
<dbReference type="SUPFAM" id="SSF52058">
    <property type="entry name" value="L domain-like"/>
    <property type="match status" value="1"/>
</dbReference>
<evidence type="ECO:0000256" key="3">
    <source>
        <dbReference type="SAM" id="Phobius"/>
    </source>
</evidence>
<evidence type="ECO:0000313" key="10">
    <source>
        <dbReference type="Proteomes" id="UP000663824"/>
    </source>
</evidence>
<keyword evidence="4" id="KW-0732">Signal</keyword>
<dbReference type="Proteomes" id="UP000663856">
    <property type="component" value="Unassembled WGS sequence"/>
</dbReference>
<protein>
    <submittedName>
        <fullName evidence="7">Uncharacterized protein</fullName>
    </submittedName>
</protein>
<keyword evidence="11" id="KW-1185">Reference proteome</keyword>
<keyword evidence="3" id="KW-0812">Transmembrane</keyword>
<dbReference type="EMBL" id="CAJNRE010011182">
    <property type="protein sequence ID" value="CAF2099228.1"/>
    <property type="molecule type" value="Genomic_DNA"/>
</dbReference>
<dbReference type="InterPro" id="IPR003591">
    <property type="entry name" value="Leu-rich_rpt_typical-subtyp"/>
</dbReference>
<keyword evidence="1" id="KW-0433">Leucine-rich repeat</keyword>